<dbReference type="Pfam" id="PF00583">
    <property type="entry name" value="Acetyltransf_1"/>
    <property type="match status" value="1"/>
</dbReference>
<protein>
    <recommendedName>
        <fullName evidence="4 8">L-2,4-diaminobutyric acid acetyltransferase</fullName>
        <shortName evidence="8">DABA acetyltransferase</shortName>
        <ecNumber evidence="3 8">2.3.1.178</ecNumber>
    </recommendedName>
</protein>
<comment type="catalytic activity">
    <reaction evidence="7 8">
        <text>L-2,4-diaminobutanoate + acetyl-CoA = (2S)-4-acetamido-2-aminobutanoate + CoA + H(+)</text>
        <dbReference type="Rhea" id="RHEA:16901"/>
        <dbReference type="ChEBI" id="CHEBI:15378"/>
        <dbReference type="ChEBI" id="CHEBI:57287"/>
        <dbReference type="ChEBI" id="CHEBI:57288"/>
        <dbReference type="ChEBI" id="CHEBI:58761"/>
        <dbReference type="ChEBI" id="CHEBI:58929"/>
        <dbReference type="EC" id="2.3.1.178"/>
    </reaction>
</comment>
<comment type="pathway">
    <text evidence="1 8">Amine and polyamine biosynthesis; ectoine biosynthesis; L-ectoine from L-aspartate 4-semialdehyde: step 2/3.</text>
</comment>
<dbReference type="PROSITE" id="PS51186">
    <property type="entry name" value="GNAT"/>
    <property type="match status" value="1"/>
</dbReference>
<dbReference type="AlphaFoldDB" id="A0A7W8HK38"/>
<dbReference type="InterPro" id="IPR000182">
    <property type="entry name" value="GNAT_dom"/>
</dbReference>
<evidence type="ECO:0000259" key="10">
    <source>
        <dbReference type="PROSITE" id="PS51186"/>
    </source>
</evidence>
<evidence type="ECO:0000256" key="1">
    <source>
        <dbReference type="ARBA" id="ARBA00004978"/>
    </source>
</evidence>
<dbReference type="EMBL" id="JACHGB010000006">
    <property type="protein sequence ID" value="MBB5273367.1"/>
    <property type="molecule type" value="Genomic_DNA"/>
</dbReference>
<dbReference type="InterPro" id="IPR012772">
    <property type="entry name" value="Ectoine_EctA"/>
</dbReference>
<dbReference type="InterPro" id="IPR016181">
    <property type="entry name" value="Acyl_CoA_acyltransferase"/>
</dbReference>
<evidence type="ECO:0000256" key="8">
    <source>
        <dbReference type="RuleBase" id="RU365045"/>
    </source>
</evidence>
<dbReference type="NCBIfam" id="TIGR02406">
    <property type="entry name" value="ectoine_EctA"/>
    <property type="match status" value="1"/>
</dbReference>
<proteinExistence type="inferred from homology"/>
<comment type="similarity">
    <text evidence="2 8">Belongs to the acetyltransferase family. EctA subfamily.</text>
</comment>
<keyword evidence="5 8" id="KW-0808">Transferase</keyword>
<evidence type="ECO:0000256" key="9">
    <source>
        <dbReference type="SAM" id="MobiDB-lite"/>
    </source>
</evidence>
<evidence type="ECO:0000256" key="6">
    <source>
        <dbReference type="ARBA" id="ARBA00023315"/>
    </source>
</evidence>
<accession>A0A7W8HK38</accession>
<evidence type="ECO:0000256" key="4">
    <source>
        <dbReference type="ARBA" id="ARBA00017935"/>
    </source>
</evidence>
<dbReference type="InterPro" id="IPR050832">
    <property type="entry name" value="Bact_Acetyltransf"/>
</dbReference>
<evidence type="ECO:0000256" key="7">
    <source>
        <dbReference type="ARBA" id="ARBA00048924"/>
    </source>
</evidence>
<dbReference type="RefSeq" id="WP_183969826.1">
    <property type="nucleotide sequence ID" value="NZ_BAABEW010000024.1"/>
</dbReference>
<evidence type="ECO:0000313" key="11">
    <source>
        <dbReference type="EMBL" id="MBB5273367.1"/>
    </source>
</evidence>
<evidence type="ECO:0000256" key="5">
    <source>
        <dbReference type="ARBA" id="ARBA00022679"/>
    </source>
</evidence>
<dbReference type="GO" id="GO:0019491">
    <property type="term" value="P:ectoine biosynthetic process"/>
    <property type="evidence" value="ECO:0007669"/>
    <property type="project" value="UniProtKB-UniPathway"/>
</dbReference>
<keyword evidence="6 8" id="KW-0012">Acyltransferase</keyword>
<feature type="region of interest" description="Disordered" evidence="9">
    <location>
        <begin position="152"/>
        <end position="177"/>
    </location>
</feature>
<dbReference type="CDD" id="cd04301">
    <property type="entry name" value="NAT_SF"/>
    <property type="match status" value="1"/>
</dbReference>
<dbReference type="PANTHER" id="PTHR43877">
    <property type="entry name" value="AMINOALKYLPHOSPHONATE N-ACETYLTRANSFERASE-RELATED-RELATED"/>
    <property type="match status" value="1"/>
</dbReference>
<evidence type="ECO:0000256" key="3">
    <source>
        <dbReference type="ARBA" id="ARBA00012355"/>
    </source>
</evidence>
<reference evidence="11 12" key="1">
    <citation type="submission" date="2020-08" db="EMBL/GenBank/DDBJ databases">
        <title>Genomic Encyclopedia of Type Strains, Phase IV (KMG-IV): sequencing the most valuable type-strain genomes for metagenomic binning, comparative biology and taxonomic classification.</title>
        <authorList>
            <person name="Goeker M."/>
        </authorList>
    </citation>
    <scope>NUCLEOTIDE SEQUENCE [LARGE SCALE GENOMIC DNA]</scope>
    <source>
        <strain evidence="11 12">DSM 29781</strain>
    </source>
</reference>
<dbReference type="GO" id="GO:0033816">
    <property type="term" value="F:diaminobutyrate acetyltransferase activity"/>
    <property type="evidence" value="ECO:0007669"/>
    <property type="project" value="UniProtKB-EC"/>
</dbReference>
<dbReference type="SUPFAM" id="SSF55729">
    <property type="entry name" value="Acyl-CoA N-acyltransferases (Nat)"/>
    <property type="match status" value="1"/>
</dbReference>
<dbReference type="EC" id="2.3.1.178" evidence="3 8"/>
<organism evidence="11 12">
    <name type="scientific">Quisquiliibacterium transsilvanicum</name>
    <dbReference type="NCBI Taxonomy" id="1549638"/>
    <lineage>
        <taxon>Bacteria</taxon>
        <taxon>Pseudomonadati</taxon>
        <taxon>Pseudomonadota</taxon>
        <taxon>Betaproteobacteria</taxon>
        <taxon>Burkholderiales</taxon>
        <taxon>Burkholderiaceae</taxon>
        <taxon>Quisquiliibacterium</taxon>
    </lineage>
</organism>
<comment type="function">
    <text evidence="8">Catalyzes the acetylation of L-2,4-diaminobutyrate (DABA) to gamma-N-acetyl-alpha,gamma-diaminobutyric acid (ADABA) with acetyl coenzyme A.</text>
</comment>
<keyword evidence="12" id="KW-1185">Reference proteome</keyword>
<name>A0A7W8HK38_9BURK</name>
<dbReference type="Gene3D" id="3.40.630.30">
    <property type="match status" value="1"/>
</dbReference>
<dbReference type="Proteomes" id="UP000532440">
    <property type="component" value="Unassembled WGS sequence"/>
</dbReference>
<evidence type="ECO:0000313" key="12">
    <source>
        <dbReference type="Proteomes" id="UP000532440"/>
    </source>
</evidence>
<dbReference type="UniPathway" id="UPA00067">
    <property type="reaction ID" value="UER00122"/>
</dbReference>
<gene>
    <name evidence="8" type="primary">ectA</name>
    <name evidence="11" type="ORF">HNQ70_003395</name>
</gene>
<sequence length="177" mass="19878">MTDTDRSTPHTHSSIRFRAATPDDGAAIWRLVQATGTLELNSAYFYLLFATDFGDTCLVAERDGRMVGAVVGYHPPRHPDTAFVWQVGVLPEMRGHGLGLRLLQEWLELPANRSCRWVTATVADDNPASQALFRRLAREHGTACEELPHFRPGQFPHDHPAEPLFRIGPVERRTPRS</sequence>
<evidence type="ECO:0000256" key="2">
    <source>
        <dbReference type="ARBA" id="ARBA00010712"/>
    </source>
</evidence>
<feature type="domain" description="N-acetyltransferase" evidence="10">
    <location>
        <begin position="15"/>
        <end position="162"/>
    </location>
</feature>
<comment type="caution">
    <text evidence="11">The sequence shown here is derived from an EMBL/GenBank/DDBJ whole genome shotgun (WGS) entry which is preliminary data.</text>
</comment>